<evidence type="ECO:0000256" key="1">
    <source>
        <dbReference type="SAM" id="Phobius"/>
    </source>
</evidence>
<protein>
    <submittedName>
        <fullName evidence="2">Uncharacterized protein</fullName>
    </submittedName>
</protein>
<keyword evidence="1" id="KW-1133">Transmembrane helix</keyword>
<gene>
    <name evidence="2" type="ORF">UV68_C0053G0007</name>
</gene>
<dbReference type="EMBL" id="LCFK01000053">
    <property type="protein sequence ID" value="KKS92037.1"/>
    <property type="molecule type" value="Genomic_DNA"/>
</dbReference>
<dbReference type="Proteomes" id="UP000033980">
    <property type="component" value="Unassembled WGS sequence"/>
</dbReference>
<sequence>MHQDSQVRKVLYNEVAFAVAIIGMAFGVINWIYSPAKQMDKDISLIQKDVAIINNNHLTHLQNYAEEIKNMKGDDDRQEQQIIDMDKKLDLILYKLDEYTKR</sequence>
<keyword evidence="1" id="KW-0812">Transmembrane</keyword>
<name>A0A0G1D2U5_9BACT</name>
<comment type="caution">
    <text evidence="2">The sequence shown here is derived from an EMBL/GenBank/DDBJ whole genome shotgun (WGS) entry which is preliminary data.</text>
</comment>
<evidence type="ECO:0000313" key="2">
    <source>
        <dbReference type="EMBL" id="KKS92037.1"/>
    </source>
</evidence>
<feature type="transmembrane region" description="Helical" evidence="1">
    <location>
        <begin position="15"/>
        <end position="33"/>
    </location>
</feature>
<accession>A0A0G1D2U5</accession>
<dbReference type="AlphaFoldDB" id="A0A0G1D2U5"/>
<reference evidence="2 3" key="1">
    <citation type="journal article" date="2015" name="Nature">
        <title>rRNA introns, odd ribosomes, and small enigmatic genomes across a large radiation of phyla.</title>
        <authorList>
            <person name="Brown C.T."/>
            <person name="Hug L.A."/>
            <person name="Thomas B.C."/>
            <person name="Sharon I."/>
            <person name="Castelle C.J."/>
            <person name="Singh A."/>
            <person name="Wilkins M.J."/>
            <person name="Williams K.H."/>
            <person name="Banfield J.F."/>
        </authorList>
    </citation>
    <scope>NUCLEOTIDE SEQUENCE [LARGE SCALE GENOMIC DNA]</scope>
</reference>
<evidence type="ECO:0000313" key="3">
    <source>
        <dbReference type="Proteomes" id="UP000033980"/>
    </source>
</evidence>
<keyword evidence="1" id="KW-0472">Membrane</keyword>
<proteinExistence type="predicted"/>
<organism evidence="2 3">
    <name type="scientific">Candidatus Collierbacteria bacterium GW2011_GWC2_43_12</name>
    <dbReference type="NCBI Taxonomy" id="1618390"/>
    <lineage>
        <taxon>Bacteria</taxon>
        <taxon>Candidatus Collieribacteriota</taxon>
    </lineage>
</organism>